<comment type="caution">
    <text evidence="7">The sequence shown here is derived from an EMBL/GenBank/DDBJ whole genome shotgun (WGS) entry which is preliminary data.</text>
</comment>
<evidence type="ECO:0000256" key="5">
    <source>
        <dbReference type="SAM" id="Phobius"/>
    </source>
</evidence>
<dbReference type="InterPro" id="IPR001940">
    <property type="entry name" value="Peptidase_S1C"/>
</dbReference>
<dbReference type="EMBL" id="JAPWIJ010000008">
    <property type="protein sequence ID" value="MCZ4520803.1"/>
    <property type="molecule type" value="Genomic_DNA"/>
</dbReference>
<feature type="compositionally biased region" description="Polar residues" evidence="4">
    <location>
        <begin position="1"/>
        <end position="13"/>
    </location>
</feature>
<protein>
    <submittedName>
        <fullName evidence="7">Trypsin-like peptidase domain-containing protein</fullName>
    </submittedName>
</protein>
<dbReference type="InterPro" id="IPR009003">
    <property type="entry name" value="Peptidase_S1_PA"/>
</dbReference>
<keyword evidence="3" id="KW-0378">Hydrolase</keyword>
<feature type="compositionally biased region" description="Basic and acidic residues" evidence="4">
    <location>
        <begin position="85"/>
        <end position="99"/>
    </location>
</feature>
<keyword evidence="5" id="KW-0472">Membrane</keyword>
<dbReference type="Pfam" id="PF13180">
    <property type="entry name" value="PDZ_2"/>
    <property type="match status" value="1"/>
</dbReference>
<dbReference type="InterPro" id="IPR043504">
    <property type="entry name" value="Peptidase_S1_PA_chymotrypsin"/>
</dbReference>
<dbReference type="InterPro" id="IPR051201">
    <property type="entry name" value="Chloro_Bact_Ser_Proteases"/>
</dbReference>
<keyword evidence="2" id="KW-0645">Protease</keyword>
<feature type="transmembrane region" description="Helical" evidence="5">
    <location>
        <begin position="156"/>
        <end position="176"/>
    </location>
</feature>
<evidence type="ECO:0000313" key="7">
    <source>
        <dbReference type="EMBL" id="MCZ4520803.1"/>
    </source>
</evidence>
<comment type="similarity">
    <text evidence="1">Belongs to the peptidase S1C family.</text>
</comment>
<dbReference type="SUPFAM" id="SSF50494">
    <property type="entry name" value="Trypsin-like serine proteases"/>
    <property type="match status" value="1"/>
</dbReference>
<gene>
    <name evidence="7" type="ORF">O4220_20015</name>
</gene>
<dbReference type="Pfam" id="PF13365">
    <property type="entry name" value="Trypsin_2"/>
    <property type="match status" value="1"/>
</dbReference>
<dbReference type="Gene3D" id="2.30.42.10">
    <property type="match status" value="1"/>
</dbReference>
<organism evidence="7 8">
    <name type="scientific">Rhodococcus ruber</name>
    <dbReference type="NCBI Taxonomy" id="1830"/>
    <lineage>
        <taxon>Bacteria</taxon>
        <taxon>Bacillati</taxon>
        <taxon>Actinomycetota</taxon>
        <taxon>Actinomycetes</taxon>
        <taxon>Mycobacteriales</taxon>
        <taxon>Nocardiaceae</taxon>
        <taxon>Rhodococcus</taxon>
    </lineage>
</organism>
<sequence length="503" mass="51377">MTSNSTSTETAGTDPSDFEAAQNGPEGPRLPPRPVYRPSVDPVSASVFGRPDDVDGSFSPRRPGEQLPSRVSVRPPDPILAEAFGRPEDAQESLQRDPDADNDGDTAASEPADPWRDPASRVSLGNAAVDTPPPPVLPPGTKLGVRDVLFGRSVSVRALVVLGVLALVIGLVGGLFGRLTAEVTGALTSQKVTLTQSSGDDIPRGQISKVADAVLPSVVSIQVTLGETGGTGSGVVISGDGYIVTNNHVISLAASDPDNSTLEVTFSDGTKVPGRIVGRDTKTDLAVLKTEVGNLTEAQLGSSGDVRVGQDVIAVGSPLGLNKTVTSGIVSALDRPVALSGEGTDTDAVIDAVQTDAAINPGNSGGPLIDFEGRVIGINSAIRSESGGSVGLGFAIPVDEVTEVAQSLIRDGVMRHPDFGINARSVINDTSAGAEVANVRTDGPAQQAGIVEGDVITKVGDRTVGDADELVVAVQETTIGQAVPVQLVRSGRLVDVSVTPVSD</sequence>
<dbReference type="SMART" id="SM00228">
    <property type="entry name" value="PDZ"/>
    <property type="match status" value="1"/>
</dbReference>
<keyword evidence="5" id="KW-1133">Transmembrane helix</keyword>
<evidence type="ECO:0000256" key="1">
    <source>
        <dbReference type="ARBA" id="ARBA00010541"/>
    </source>
</evidence>
<proteinExistence type="inferred from homology"/>
<feature type="region of interest" description="Disordered" evidence="4">
    <location>
        <begin position="1"/>
        <end position="138"/>
    </location>
</feature>
<reference evidence="7" key="1">
    <citation type="submission" date="2022-12" db="EMBL/GenBank/DDBJ databases">
        <authorList>
            <person name="Krivoruchko A.V."/>
            <person name="Elkin A."/>
        </authorList>
    </citation>
    <scope>NUCLEOTIDE SEQUENCE</scope>
    <source>
        <strain evidence="7">IEGM 1391</strain>
    </source>
</reference>
<accession>A0ABT4MJ16</accession>
<dbReference type="PANTHER" id="PTHR43343">
    <property type="entry name" value="PEPTIDASE S12"/>
    <property type="match status" value="1"/>
</dbReference>
<dbReference type="Proteomes" id="UP001081071">
    <property type="component" value="Unassembled WGS sequence"/>
</dbReference>
<name>A0ABT4MJ16_9NOCA</name>
<dbReference type="Gene3D" id="2.40.10.10">
    <property type="entry name" value="Trypsin-like serine proteases"/>
    <property type="match status" value="2"/>
</dbReference>
<feature type="domain" description="PDZ" evidence="6">
    <location>
        <begin position="417"/>
        <end position="491"/>
    </location>
</feature>
<dbReference type="InterPro" id="IPR036034">
    <property type="entry name" value="PDZ_sf"/>
</dbReference>
<evidence type="ECO:0000313" key="8">
    <source>
        <dbReference type="Proteomes" id="UP001081071"/>
    </source>
</evidence>
<dbReference type="PRINTS" id="PR00834">
    <property type="entry name" value="PROTEASES2C"/>
</dbReference>
<dbReference type="InterPro" id="IPR001478">
    <property type="entry name" value="PDZ"/>
</dbReference>
<dbReference type="SUPFAM" id="SSF50156">
    <property type="entry name" value="PDZ domain-like"/>
    <property type="match status" value="1"/>
</dbReference>
<dbReference type="PANTHER" id="PTHR43343:SF3">
    <property type="entry name" value="PROTEASE DO-LIKE 8, CHLOROPLASTIC"/>
    <property type="match status" value="1"/>
</dbReference>
<evidence type="ECO:0000259" key="6">
    <source>
        <dbReference type="SMART" id="SM00228"/>
    </source>
</evidence>
<evidence type="ECO:0000256" key="3">
    <source>
        <dbReference type="ARBA" id="ARBA00022801"/>
    </source>
</evidence>
<evidence type="ECO:0000256" key="4">
    <source>
        <dbReference type="SAM" id="MobiDB-lite"/>
    </source>
</evidence>
<evidence type="ECO:0000256" key="2">
    <source>
        <dbReference type="ARBA" id="ARBA00022670"/>
    </source>
</evidence>
<keyword evidence="8" id="KW-1185">Reference proteome</keyword>
<keyword evidence="5" id="KW-0812">Transmembrane</keyword>